<organism evidence="3 4">
    <name type="scientific">Anaeromicropila herbilytica</name>
    <dbReference type="NCBI Taxonomy" id="2785025"/>
    <lineage>
        <taxon>Bacteria</taxon>
        <taxon>Bacillati</taxon>
        <taxon>Bacillota</taxon>
        <taxon>Clostridia</taxon>
        <taxon>Lachnospirales</taxon>
        <taxon>Lachnospiraceae</taxon>
        <taxon>Anaeromicropila</taxon>
    </lineage>
</organism>
<sequence>MEAPRKRYESNYIDGNNARRLSVVPDYSNDEYSERRTREGRQVQRRPAKKVRMMSVGQLLVLTFAIGVTLFVCIDYLRVQNDLTVLNKNVATVQSELLDLKDKNDATEQRMSSSVDLSNIYKIATKQLGMVHPKENQVVKYNRTQDDFVRQNKDIPEADDSSILEDIINQ</sequence>
<keyword evidence="4" id="KW-1185">Reference proteome</keyword>
<keyword evidence="2" id="KW-1133">Transmembrane helix</keyword>
<dbReference type="RefSeq" id="WP_271712669.1">
    <property type="nucleotide sequence ID" value="NZ_AP024169.1"/>
</dbReference>
<dbReference type="KEGG" id="ahb:bsdtb5_28520"/>
<evidence type="ECO:0008006" key="5">
    <source>
        <dbReference type="Google" id="ProtNLM"/>
    </source>
</evidence>
<evidence type="ECO:0000313" key="4">
    <source>
        <dbReference type="Proteomes" id="UP000595897"/>
    </source>
</evidence>
<protein>
    <recommendedName>
        <fullName evidence="5">Cell division protein FtsL</fullName>
    </recommendedName>
</protein>
<gene>
    <name evidence="3" type="ORF">bsdtb5_28520</name>
</gene>
<evidence type="ECO:0000256" key="2">
    <source>
        <dbReference type="SAM" id="Phobius"/>
    </source>
</evidence>
<name>A0A7R7EMK0_9FIRM</name>
<dbReference type="Pfam" id="PF04977">
    <property type="entry name" value="DivIC"/>
    <property type="match status" value="1"/>
</dbReference>
<evidence type="ECO:0000313" key="3">
    <source>
        <dbReference type="EMBL" id="BCN31557.1"/>
    </source>
</evidence>
<reference evidence="3 4" key="1">
    <citation type="submission" date="2020-11" db="EMBL/GenBank/DDBJ databases">
        <title>Draft genome sequencing of a Lachnospiraceae strain isolated from anoxic soil subjected to BSD treatment.</title>
        <authorList>
            <person name="Uek A."/>
            <person name="Tonouchi A."/>
        </authorList>
    </citation>
    <scope>NUCLEOTIDE SEQUENCE [LARGE SCALE GENOMIC DNA]</scope>
    <source>
        <strain evidence="3 4">TB5</strain>
    </source>
</reference>
<keyword evidence="2" id="KW-0812">Transmembrane</keyword>
<dbReference type="EMBL" id="AP024169">
    <property type="protein sequence ID" value="BCN31557.1"/>
    <property type="molecule type" value="Genomic_DNA"/>
</dbReference>
<feature type="transmembrane region" description="Helical" evidence="2">
    <location>
        <begin position="59"/>
        <end position="79"/>
    </location>
</feature>
<evidence type="ECO:0000256" key="1">
    <source>
        <dbReference type="SAM" id="Coils"/>
    </source>
</evidence>
<keyword evidence="2" id="KW-0472">Membrane</keyword>
<accession>A0A7R7EMK0</accession>
<dbReference type="AlphaFoldDB" id="A0A7R7EMK0"/>
<dbReference type="InterPro" id="IPR007060">
    <property type="entry name" value="FtsL/DivIC"/>
</dbReference>
<proteinExistence type="predicted"/>
<keyword evidence="1" id="KW-0175">Coiled coil</keyword>
<dbReference type="Proteomes" id="UP000595897">
    <property type="component" value="Chromosome"/>
</dbReference>
<feature type="coiled-coil region" evidence="1">
    <location>
        <begin position="83"/>
        <end position="110"/>
    </location>
</feature>